<dbReference type="Proteomes" id="UP000325672">
    <property type="component" value="Unassembled WGS sequence"/>
</dbReference>
<evidence type="ECO:0000256" key="4">
    <source>
        <dbReference type="ARBA" id="ARBA00022989"/>
    </source>
</evidence>
<evidence type="ECO:0000313" key="8">
    <source>
        <dbReference type="Proteomes" id="UP000325672"/>
    </source>
</evidence>
<protein>
    <recommendedName>
        <fullName evidence="9">Major facilitator superfamily domain-containing protein</fullName>
    </recommendedName>
</protein>
<feature type="transmembrane region" description="Helical" evidence="6">
    <location>
        <begin position="160"/>
        <end position="180"/>
    </location>
</feature>
<keyword evidence="8" id="KW-1185">Reference proteome</keyword>
<keyword evidence="5 6" id="KW-0472">Membrane</keyword>
<evidence type="ECO:0000313" key="7">
    <source>
        <dbReference type="EMBL" id="KAE8133609.1"/>
    </source>
</evidence>
<evidence type="ECO:0000256" key="1">
    <source>
        <dbReference type="ARBA" id="ARBA00004141"/>
    </source>
</evidence>
<sequence length="235" mass="25708">MQKLPPAWYLCFNIFMLGALLMCQAVSKNFASLRASSTEQLSRIAAYYLWNGIGVTGGGLIGYGTGNIKGALESWRYIFLIVGAACSSWDLLLALVLPNSPTTFWGFTCEERLMIIEAYLDYKTWLFFLLGVVGNIPNGGISNPLTLVIEGLGFGTFHTALLGIPQGVIVVIWIVLGAIIDNYLPRNSRTVVSALFMLPTIAGSLRFLLDAIRFRGSDHQSKARVATVKPMQGHI</sequence>
<evidence type="ECO:0000256" key="6">
    <source>
        <dbReference type="SAM" id="Phobius"/>
    </source>
</evidence>
<dbReference type="PANTHER" id="PTHR43791">
    <property type="entry name" value="PERMEASE-RELATED"/>
    <property type="match status" value="1"/>
</dbReference>
<evidence type="ECO:0000256" key="3">
    <source>
        <dbReference type="ARBA" id="ARBA00022692"/>
    </source>
</evidence>
<reference evidence="7 8" key="1">
    <citation type="submission" date="2019-04" db="EMBL/GenBank/DDBJ databases">
        <title>Friends and foes A comparative genomics study of 23 Aspergillus species from section Flavi.</title>
        <authorList>
            <consortium name="DOE Joint Genome Institute"/>
            <person name="Kjaerbolling I."/>
            <person name="Vesth T."/>
            <person name="Frisvad J.C."/>
            <person name="Nybo J.L."/>
            <person name="Theobald S."/>
            <person name="Kildgaard S."/>
            <person name="Isbrandt T."/>
            <person name="Kuo A."/>
            <person name="Sato A."/>
            <person name="Lyhne E.K."/>
            <person name="Kogle M.E."/>
            <person name="Wiebenga A."/>
            <person name="Kun R.S."/>
            <person name="Lubbers R.J."/>
            <person name="Makela M.R."/>
            <person name="Barry K."/>
            <person name="Chovatia M."/>
            <person name="Clum A."/>
            <person name="Daum C."/>
            <person name="Haridas S."/>
            <person name="He G."/>
            <person name="LaButti K."/>
            <person name="Lipzen A."/>
            <person name="Mondo S."/>
            <person name="Riley R."/>
            <person name="Salamov A."/>
            <person name="Simmons B.A."/>
            <person name="Magnuson J.K."/>
            <person name="Henrissat B."/>
            <person name="Mortensen U.H."/>
            <person name="Larsen T.O."/>
            <person name="Devries R.P."/>
            <person name="Grigoriev I.V."/>
            <person name="Machida M."/>
            <person name="Baker S.E."/>
            <person name="Andersen M.R."/>
        </authorList>
    </citation>
    <scope>NUCLEOTIDE SEQUENCE [LARGE SCALE GENOMIC DNA]</scope>
    <source>
        <strain evidence="7 8">CBS 117625</strain>
    </source>
</reference>
<dbReference type="EMBL" id="ML743614">
    <property type="protein sequence ID" value="KAE8133609.1"/>
    <property type="molecule type" value="Genomic_DNA"/>
</dbReference>
<dbReference type="GO" id="GO:0016020">
    <property type="term" value="C:membrane"/>
    <property type="evidence" value="ECO:0007669"/>
    <property type="project" value="UniProtKB-SubCell"/>
</dbReference>
<keyword evidence="4 6" id="KW-1133">Transmembrane helix</keyword>
<evidence type="ECO:0000256" key="2">
    <source>
        <dbReference type="ARBA" id="ARBA00022448"/>
    </source>
</evidence>
<dbReference type="OrthoDB" id="6730379at2759"/>
<dbReference type="PANTHER" id="PTHR43791:SF97">
    <property type="entry name" value="ALLANTOATE TRANSPORTER, PUTATIVE (AFU_ORTHOLOGUE AFUA_1G14700)-RELATED"/>
    <property type="match status" value="1"/>
</dbReference>
<dbReference type="SUPFAM" id="SSF103473">
    <property type="entry name" value="MFS general substrate transporter"/>
    <property type="match status" value="1"/>
</dbReference>
<dbReference type="GO" id="GO:0022857">
    <property type="term" value="F:transmembrane transporter activity"/>
    <property type="evidence" value="ECO:0007669"/>
    <property type="project" value="TreeGrafter"/>
</dbReference>
<dbReference type="InterPro" id="IPR036259">
    <property type="entry name" value="MFS_trans_sf"/>
</dbReference>
<accession>A0A5N6SI89</accession>
<evidence type="ECO:0008006" key="9">
    <source>
        <dbReference type="Google" id="ProtNLM"/>
    </source>
</evidence>
<dbReference type="RefSeq" id="XP_031909672.1">
    <property type="nucleotide sequence ID" value="XM_032060717.1"/>
</dbReference>
<gene>
    <name evidence="7" type="ORF">BDV38DRAFT_286650</name>
</gene>
<evidence type="ECO:0000256" key="5">
    <source>
        <dbReference type="ARBA" id="ARBA00023136"/>
    </source>
</evidence>
<feature type="transmembrane region" description="Helical" evidence="6">
    <location>
        <begin position="192"/>
        <end position="209"/>
    </location>
</feature>
<proteinExistence type="predicted"/>
<feature type="transmembrane region" description="Helical" evidence="6">
    <location>
        <begin position="77"/>
        <end position="97"/>
    </location>
</feature>
<comment type="subcellular location">
    <subcellularLocation>
        <location evidence="1">Membrane</location>
        <topology evidence="1">Multi-pass membrane protein</topology>
    </subcellularLocation>
</comment>
<feature type="transmembrane region" description="Helical" evidence="6">
    <location>
        <begin position="7"/>
        <end position="27"/>
    </location>
</feature>
<feature type="transmembrane region" description="Helical" evidence="6">
    <location>
        <begin position="125"/>
        <end position="148"/>
    </location>
</feature>
<dbReference type="GeneID" id="43644927"/>
<feature type="transmembrane region" description="Helical" evidence="6">
    <location>
        <begin position="47"/>
        <end position="65"/>
    </location>
</feature>
<keyword evidence="3 6" id="KW-0812">Transmembrane</keyword>
<name>A0A5N6SI89_ASPPS</name>
<keyword evidence="2" id="KW-0813">Transport</keyword>
<dbReference type="AlphaFoldDB" id="A0A5N6SI89"/>
<organism evidence="7 8">
    <name type="scientific">Aspergillus pseudotamarii</name>
    <dbReference type="NCBI Taxonomy" id="132259"/>
    <lineage>
        <taxon>Eukaryota</taxon>
        <taxon>Fungi</taxon>
        <taxon>Dikarya</taxon>
        <taxon>Ascomycota</taxon>
        <taxon>Pezizomycotina</taxon>
        <taxon>Eurotiomycetes</taxon>
        <taxon>Eurotiomycetidae</taxon>
        <taxon>Eurotiales</taxon>
        <taxon>Aspergillaceae</taxon>
        <taxon>Aspergillus</taxon>
        <taxon>Aspergillus subgen. Circumdati</taxon>
    </lineage>
</organism>